<dbReference type="Proteomes" id="UP000290191">
    <property type="component" value="Unassembled WGS sequence"/>
</dbReference>
<dbReference type="AlphaFoldDB" id="A0A4Q0XZ46"/>
<dbReference type="STRING" id="877500.GCA_000935065_00883"/>
<dbReference type="RefSeq" id="WP_129082593.1">
    <property type="nucleotide sequence ID" value="NZ_CP041070.1"/>
</dbReference>
<dbReference type="OrthoDB" id="15556at2"/>
<comment type="caution">
    <text evidence="1">The sequence shown here is derived from an EMBL/GenBank/DDBJ whole genome shotgun (WGS) entry which is preliminary data.</text>
</comment>
<dbReference type="EMBL" id="PDKO01000010">
    <property type="protein sequence ID" value="RXJ62064.1"/>
    <property type="molecule type" value="Genomic_DNA"/>
</dbReference>
<reference evidence="1 2" key="1">
    <citation type="submission" date="2017-10" db="EMBL/GenBank/DDBJ databases">
        <title>Genomics of the genus Arcobacter.</title>
        <authorList>
            <person name="Perez-Cataluna A."/>
            <person name="Figueras M.J."/>
        </authorList>
    </citation>
    <scope>NUCLEOTIDE SEQUENCE [LARGE SCALE GENOMIC DNA]</scope>
    <source>
        <strain evidence="1 2">DSM 24636</strain>
    </source>
</reference>
<organism evidence="1 2">
    <name type="scientific">Halarcobacter anaerophilus</name>
    <dbReference type="NCBI Taxonomy" id="877500"/>
    <lineage>
        <taxon>Bacteria</taxon>
        <taxon>Pseudomonadati</taxon>
        <taxon>Campylobacterota</taxon>
        <taxon>Epsilonproteobacteria</taxon>
        <taxon>Campylobacterales</taxon>
        <taxon>Arcobacteraceae</taxon>
        <taxon>Halarcobacter</taxon>
    </lineage>
</organism>
<evidence type="ECO:0000313" key="1">
    <source>
        <dbReference type="EMBL" id="RXJ62064.1"/>
    </source>
</evidence>
<name>A0A4Q0XZ46_9BACT</name>
<keyword evidence="2" id="KW-1185">Reference proteome</keyword>
<accession>A0A4Q0XZ46</accession>
<evidence type="ECO:0000313" key="2">
    <source>
        <dbReference type="Proteomes" id="UP000290191"/>
    </source>
</evidence>
<protein>
    <submittedName>
        <fullName evidence="1">Uncharacterized protein</fullName>
    </submittedName>
</protein>
<proteinExistence type="predicted"/>
<sequence length="155" mass="18654">MRVLFIVALLILSLEARNYTYLIDEYDKVIDLEAKIISKIAKDIVKDKKVKLYIPHLKRLDEKVYSSKVDLVHNCEEANFIFIKYKVNLKKCEGEKNKIFFTNNYKKLLKNRKFLGAFFWSKSRPNIVLIKKRLNKKRIKLPKEYNQFIEDYDEK</sequence>
<gene>
    <name evidence="1" type="ORF">CRV06_11575</name>
</gene>